<dbReference type="WBParaSite" id="JU765_v2.g19650.t1">
    <property type="protein sequence ID" value="JU765_v2.g19650.t1"/>
    <property type="gene ID" value="JU765_v2.g19650"/>
</dbReference>
<reference evidence="2" key="1">
    <citation type="submission" date="2022-11" db="UniProtKB">
        <authorList>
            <consortium name="WormBaseParasite"/>
        </authorList>
    </citation>
    <scope>IDENTIFICATION</scope>
</reference>
<proteinExistence type="predicted"/>
<evidence type="ECO:0000313" key="2">
    <source>
        <dbReference type="WBParaSite" id="JU765_v2.g19650.t1"/>
    </source>
</evidence>
<name>A0AC34QV99_9BILA</name>
<dbReference type="Proteomes" id="UP000887576">
    <property type="component" value="Unplaced"/>
</dbReference>
<accession>A0AC34QV99</accession>
<organism evidence="1 2">
    <name type="scientific">Panagrolaimus sp. JU765</name>
    <dbReference type="NCBI Taxonomy" id="591449"/>
    <lineage>
        <taxon>Eukaryota</taxon>
        <taxon>Metazoa</taxon>
        <taxon>Ecdysozoa</taxon>
        <taxon>Nematoda</taxon>
        <taxon>Chromadorea</taxon>
        <taxon>Rhabditida</taxon>
        <taxon>Tylenchina</taxon>
        <taxon>Panagrolaimomorpha</taxon>
        <taxon>Panagrolaimoidea</taxon>
        <taxon>Panagrolaimidae</taxon>
        <taxon>Panagrolaimus</taxon>
    </lineage>
</organism>
<sequence length="103" mass="11737">MTMDIIDNSQVLNMIEKTVTKQLEILNRDIDSVKTAPKTDQINLLLLVEPRIEAVKSSLDDDQLGNDGLSGENRGKINELRQNVDSIFDRFQKQLETLKSEHN</sequence>
<evidence type="ECO:0000313" key="1">
    <source>
        <dbReference type="Proteomes" id="UP000887576"/>
    </source>
</evidence>
<protein>
    <submittedName>
        <fullName evidence="2">Uncharacterized protein</fullName>
    </submittedName>
</protein>